<name>A0AAJ4TL74_9GAMM</name>
<keyword evidence="1" id="KW-1133">Transmembrane helix</keyword>
<sequence length="116" mass="13188">MVNFRFYKTNKQKGISLVESIISSGLILFVLSSSFLIINSSITTSVIAEKKTQLIQELDKKIAIYVLTGKFNIKAVSSDYFFQKRVSNPKMIKFIAKNKNFDICVSKEVMKYVSNS</sequence>
<feature type="transmembrane region" description="Helical" evidence="1">
    <location>
        <begin position="21"/>
        <end position="42"/>
    </location>
</feature>
<keyword evidence="1" id="KW-0812">Transmembrane</keyword>
<evidence type="ECO:0000313" key="2">
    <source>
        <dbReference type="EMBL" id="QWU99583.1"/>
    </source>
</evidence>
<dbReference type="InterPro" id="IPR012902">
    <property type="entry name" value="N_methyl_site"/>
</dbReference>
<dbReference type="AlphaFoldDB" id="A0AAJ4TL74"/>
<reference evidence="2 3" key="1">
    <citation type="submission" date="2021-06" db="EMBL/GenBank/DDBJ databases">
        <title>Ulceroglandular infection and bacteremia caused by Francisella salimarina in an immunocompromised patient, France.</title>
        <authorList>
            <person name="Hennebique A."/>
            <person name="Caspar Y."/>
            <person name="Maurin M."/>
            <person name="Boisset S."/>
            <person name="Pelloux I."/>
            <person name="Gallego-Hernanz M.P."/>
            <person name="Burucoa C."/>
            <person name="Cazenave-Roblot F."/>
            <person name="Plouzeau C."/>
            <person name="Rammaert B."/>
        </authorList>
    </citation>
    <scope>NUCLEOTIDE SEQUENCE [LARGE SCALE GENOMIC DNA]</scope>
    <source>
        <strain evidence="2 3">CHUGA-F75</strain>
    </source>
</reference>
<dbReference type="RefSeq" id="WP_216692322.1">
    <property type="nucleotide sequence ID" value="NZ_CP076680.1"/>
</dbReference>
<accession>A0AAJ4TL74</accession>
<dbReference type="KEGG" id="fsr:KQR59_01495"/>
<evidence type="ECO:0000256" key="1">
    <source>
        <dbReference type="SAM" id="Phobius"/>
    </source>
</evidence>
<protein>
    <submittedName>
        <fullName evidence="2">Type II secretion system GspH family protein</fullName>
    </submittedName>
</protein>
<dbReference type="Proteomes" id="UP000683421">
    <property type="component" value="Chromosome"/>
</dbReference>
<organism evidence="2 3">
    <name type="scientific">Francisella salimarina</name>
    <dbReference type="NCBI Taxonomy" id="2599927"/>
    <lineage>
        <taxon>Bacteria</taxon>
        <taxon>Pseudomonadati</taxon>
        <taxon>Pseudomonadota</taxon>
        <taxon>Gammaproteobacteria</taxon>
        <taxon>Thiotrichales</taxon>
        <taxon>Francisellaceae</taxon>
        <taxon>Francisella</taxon>
    </lineage>
</organism>
<proteinExistence type="predicted"/>
<evidence type="ECO:0000313" key="3">
    <source>
        <dbReference type="Proteomes" id="UP000683421"/>
    </source>
</evidence>
<gene>
    <name evidence="2" type="ORF">KQR59_01495</name>
</gene>
<keyword evidence="1" id="KW-0472">Membrane</keyword>
<dbReference type="EMBL" id="CP076680">
    <property type="protein sequence ID" value="QWU99583.1"/>
    <property type="molecule type" value="Genomic_DNA"/>
</dbReference>
<dbReference type="PROSITE" id="PS00409">
    <property type="entry name" value="PROKAR_NTER_METHYL"/>
    <property type="match status" value="1"/>
</dbReference>
<keyword evidence="3" id="KW-1185">Reference proteome</keyword>